<evidence type="ECO:0008006" key="4">
    <source>
        <dbReference type="Google" id="ProtNLM"/>
    </source>
</evidence>
<protein>
    <recommendedName>
        <fullName evidence="4">Secreted protein</fullName>
    </recommendedName>
</protein>
<proteinExistence type="predicted"/>
<evidence type="ECO:0000256" key="1">
    <source>
        <dbReference type="SAM" id="SignalP"/>
    </source>
</evidence>
<organism evidence="2 3">
    <name type="scientific">Actinomadura fibrosa</name>
    <dbReference type="NCBI Taxonomy" id="111802"/>
    <lineage>
        <taxon>Bacteria</taxon>
        <taxon>Bacillati</taxon>
        <taxon>Actinomycetota</taxon>
        <taxon>Actinomycetes</taxon>
        <taxon>Streptosporangiales</taxon>
        <taxon>Thermomonosporaceae</taxon>
        <taxon>Actinomadura</taxon>
    </lineage>
</organism>
<comment type="caution">
    <text evidence="2">The sequence shown here is derived from an EMBL/GenBank/DDBJ whole genome shotgun (WGS) entry which is preliminary data.</text>
</comment>
<evidence type="ECO:0000313" key="3">
    <source>
        <dbReference type="Proteomes" id="UP001597063"/>
    </source>
</evidence>
<name>A0ABW2XFY3_9ACTN</name>
<dbReference type="RefSeq" id="WP_131757196.1">
    <property type="nucleotide sequence ID" value="NZ_CAACUY010000027.1"/>
</dbReference>
<feature type="chain" id="PRO_5047343941" description="Secreted protein" evidence="1">
    <location>
        <begin position="30"/>
        <end position="131"/>
    </location>
</feature>
<evidence type="ECO:0000313" key="2">
    <source>
        <dbReference type="EMBL" id="MFD0683366.1"/>
    </source>
</evidence>
<dbReference type="EMBL" id="JBHTGP010000002">
    <property type="protein sequence ID" value="MFD0683366.1"/>
    <property type="molecule type" value="Genomic_DNA"/>
</dbReference>
<sequence length="131" mass="13524">MKSALAVRTAMIVGVATMMTAGLAGTAFAGTNSPTANHYNSNDIVDATAKFYHDGDKIYIKDNYADGHAAVAEVWASGYGTSHVWATGGSGTSVTQSINYAEGLTVHIKACIGEYGSRDIISCSPEVTGVA</sequence>
<reference evidence="3" key="1">
    <citation type="journal article" date="2019" name="Int. J. Syst. Evol. Microbiol.">
        <title>The Global Catalogue of Microorganisms (GCM) 10K type strain sequencing project: providing services to taxonomists for standard genome sequencing and annotation.</title>
        <authorList>
            <consortium name="The Broad Institute Genomics Platform"/>
            <consortium name="The Broad Institute Genome Sequencing Center for Infectious Disease"/>
            <person name="Wu L."/>
            <person name="Ma J."/>
        </authorList>
    </citation>
    <scope>NUCLEOTIDE SEQUENCE [LARGE SCALE GENOMIC DNA]</scope>
    <source>
        <strain evidence="3">JCM 9371</strain>
    </source>
</reference>
<keyword evidence="1" id="KW-0732">Signal</keyword>
<dbReference type="Proteomes" id="UP001597063">
    <property type="component" value="Unassembled WGS sequence"/>
</dbReference>
<keyword evidence="3" id="KW-1185">Reference proteome</keyword>
<feature type="signal peptide" evidence="1">
    <location>
        <begin position="1"/>
        <end position="29"/>
    </location>
</feature>
<gene>
    <name evidence="2" type="ORF">ACFQZM_02560</name>
</gene>
<accession>A0ABW2XFY3</accession>